<name>A0A504Y8U3_FASGI</name>
<comment type="caution">
    <text evidence="1">The sequence shown here is derived from an EMBL/GenBank/DDBJ whole genome shotgun (WGS) entry which is preliminary data.</text>
</comment>
<dbReference type="AlphaFoldDB" id="A0A504Y8U3"/>
<keyword evidence="2" id="KW-1185">Reference proteome</keyword>
<organism evidence="1 2">
    <name type="scientific">Fasciola gigantica</name>
    <name type="common">Giant liver fluke</name>
    <dbReference type="NCBI Taxonomy" id="46835"/>
    <lineage>
        <taxon>Eukaryota</taxon>
        <taxon>Metazoa</taxon>
        <taxon>Spiralia</taxon>
        <taxon>Lophotrochozoa</taxon>
        <taxon>Platyhelminthes</taxon>
        <taxon>Trematoda</taxon>
        <taxon>Digenea</taxon>
        <taxon>Plagiorchiida</taxon>
        <taxon>Echinostomata</taxon>
        <taxon>Echinostomatoidea</taxon>
        <taxon>Fasciolidae</taxon>
        <taxon>Fasciola</taxon>
    </lineage>
</organism>
<reference evidence="1 2" key="1">
    <citation type="submission" date="2019-04" db="EMBL/GenBank/DDBJ databases">
        <title>Annotation for the trematode Fasciola gigantica.</title>
        <authorList>
            <person name="Choi Y.-J."/>
        </authorList>
    </citation>
    <scope>NUCLEOTIDE SEQUENCE [LARGE SCALE GENOMIC DNA]</scope>
    <source>
        <strain evidence="1">Uganda_cow_1</strain>
    </source>
</reference>
<accession>A0A504Y8U3</accession>
<evidence type="ECO:0000313" key="1">
    <source>
        <dbReference type="EMBL" id="TPP56569.1"/>
    </source>
</evidence>
<evidence type="ECO:0000313" key="2">
    <source>
        <dbReference type="Proteomes" id="UP000316759"/>
    </source>
</evidence>
<proteinExistence type="predicted"/>
<protein>
    <submittedName>
        <fullName evidence="1">Uncharacterized protein</fullName>
    </submittedName>
</protein>
<dbReference type="EMBL" id="SUNJ01014320">
    <property type="protein sequence ID" value="TPP56569.1"/>
    <property type="molecule type" value="Genomic_DNA"/>
</dbReference>
<sequence length="63" mass="6598">MGMPPPGLMAPMRYPPAALPPGYRGPPPMVAPQGMMMPPRLGTPAAVPMWHQPAAPGYGVPPR</sequence>
<gene>
    <name evidence="1" type="ORF">FGIG_05476</name>
</gene>
<dbReference type="Proteomes" id="UP000316759">
    <property type="component" value="Unassembled WGS sequence"/>
</dbReference>